<dbReference type="Gene3D" id="3.30.420.10">
    <property type="entry name" value="Ribonuclease H-like superfamily/Ribonuclease H"/>
    <property type="match status" value="1"/>
</dbReference>
<protein>
    <submittedName>
        <fullName evidence="1">Uncharacterized protein</fullName>
    </submittedName>
</protein>
<evidence type="ECO:0000313" key="2">
    <source>
        <dbReference type="Proteomes" id="UP000257045"/>
    </source>
</evidence>
<keyword evidence="2" id="KW-1185">Reference proteome</keyword>
<proteinExistence type="predicted"/>
<accession>A0A3D8IU44</accession>
<comment type="caution">
    <text evidence="1">The sequence shown here is derived from an EMBL/GenBank/DDBJ whole genome shotgun (WGS) entry which is preliminary data.</text>
</comment>
<evidence type="ECO:0000313" key="1">
    <source>
        <dbReference type="EMBL" id="RDU68752.1"/>
    </source>
</evidence>
<dbReference type="EMBL" id="NXLV01000023">
    <property type="protein sequence ID" value="RDU68752.1"/>
    <property type="molecule type" value="Genomic_DNA"/>
</dbReference>
<dbReference type="Proteomes" id="UP000257045">
    <property type="component" value="Unassembled WGS sequence"/>
</dbReference>
<reference evidence="1 2" key="1">
    <citation type="submission" date="2018-04" db="EMBL/GenBank/DDBJ databases">
        <title>Novel Campyloabacter and Helicobacter Species and Strains.</title>
        <authorList>
            <person name="Mannion A.J."/>
            <person name="Shen Z."/>
            <person name="Fox J.G."/>
        </authorList>
    </citation>
    <scope>NUCLEOTIDE SEQUENCE [LARGE SCALE GENOMIC DNA]</scope>
    <source>
        <strain evidence="1 2">MIT 04-9366</strain>
    </source>
</reference>
<sequence length="247" mass="28949">MEEILKLRNNLNKIFAIHYSCASFDENINPHIFSIAIRNIGSGEELDFCVQTYADKSKLNITEKYDELEKELLKDFLLFMKKHNASTFIHWNMRNSKFGFQAIFERLKILQNSHIEIPEFNKIDLAKTLIETYGDLRIPHGKKGRLFELATLNNITTRDFLEGVEEAEAIKCQNYAKARNSTLRKTTCIADIFAKTIHRELEIKKESWVFQKIKKYFPLAILISIATLLDKILNILNKIYSFIKEFF</sequence>
<gene>
    <name evidence="1" type="ORF">CQA58_07990</name>
</gene>
<dbReference type="RefSeq" id="WP_115570186.1">
    <property type="nucleotide sequence ID" value="NZ_NXLV01000023.1"/>
</dbReference>
<dbReference type="OrthoDB" id="7889003at2"/>
<name>A0A3D8IU44_9HELI</name>
<dbReference type="AlphaFoldDB" id="A0A3D8IU44"/>
<dbReference type="GO" id="GO:0003676">
    <property type="term" value="F:nucleic acid binding"/>
    <property type="evidence" value="ECO:0007669"/>
    <property type="project" value="InterPro"/>
</dbReference>
<organism evidence="1 2">
    <name type="scientific">Helicobacter brantae</name>
    <dbReference type="NCBI Taxonomy" id="375927"/>
    <lineage>
        <taxon>Bacteria</taxon>
        <taxon>Pseudomonadati</taxon>
        <taxon>Campylobacterota</taxon>
        <taxon>Epsilonproteobacteria</taxon>
        <taxon>Campylobacterales</taxon>
        <taxon>Helicobacteraceae</taxon>
        <taxon>Helicobacter</taxon>
    </lineage>
</organism>
<dbReference type="InterPro" id="IPR036397">
    <property type="entry name" value="RNaseH_sf"/>
</dbReference>